<feature type="compositionally biased region" description="Low complexity" evidence="1">
    <location>
        <begin position="102"/>
        <end position="122"/>
    </location>
</feature>
<evidence type="ECO:0000313" key="4">
    <source>
        <dbReference type="EMBL" id="KAE9084312.1"/>
    </source>
</evidence>
<dbReference type="EMBL" id="QXGC01001856">
    <property type="protein sequence ID" value="KAE9194827.1"/>
    <property type="molecule type" value="Genomic_DNA"/>
</dbReference>
<evidence type="ECO:0000256" key="1">
    <source>
        <dbReference type="SAM" id="MobiDB-lite"/>
    </source>
</evidence>
<feature type="region of interest" description="Disordered" evidence="1">
    <location>
        <begin position="102"/>
        <end position="130"/>
    </location>
</feature>
<evidence type="ECO:0000313" key="3">
    <source>
        <dbReference type="EMBL" id="KAE9081651.1"/>
    </source>
</evidence>
<dbReference type="OrthoDB" id="129191at2759"/>
<dbReference type="Proteomes" id="UP000441208">
    <property type="component" value="Unassembled WGS sequence"/>
</dbReference>
<dbReference type="EMBL" id="QXFZ01002033">
    <property type="protein sequence ID" value="KAE9081651.1"/>
    <property type="molecule type" value="Genomic_DNA"/>
</dbReference>
<dbReference type="Proteomes" id="UP000437068">
    <property type="component" value="Unassembled WGS sequence"/>
</dbReference>
<sequence>MPRKAKKTKFEEEAENLAALLSSGNDEDAVLAGQADLWKNSRARVAENDAAIGLEELGHLAMAILQGDESATLSGTVLLLHPPDAMQVGVAPFYALLNPDAASPPASSKRPAPRSAGKSKAPPAKKQRKAPKKVIYSFNLPGATPAHVKFDLAAIVQVVTSRGLAPFRITYAWVGQRCWYNPKTHPELHLQHYRTWMRHHPLFFACALYAPTKNSEERRKLKLLAATARNCFLSSNIEEFGYYGFLELFENGSHDKLMWMGGKAAKHSPGAKDAAGPIPEDLAVLFAKDRPRYDQVIARALDPKEIDTDGYTSIPGLTLLLHYVSRVVLVRPVSGSVVGVWECSRCCLEVARLRTPD</sequence>
<evidence type="ECO:0000313" key="11">
    <source>
        <dbReference type="Proteomes" id="UP000437068"/>
    </source>
</evidence>
<dbReference type="Proteomes" id="UP000476176">
    <property type="component" value="Unassembled WGS sequence"/>
</dbReference>
<name>A0A6A4CEQ0_9STRA</name>
<evidence type="ECO:0000313" key="2">
    <source>
        <dbReference type="EMBL" id="KAE8926470.1"/>
    </source>
</evidence>
<dbReference type="Proteomes" id="UP000429523">
    <property type="component" value="Unassembled WGS sequence"/>
</dbReference>
<evidence type="ECO:0000313" key="7">
    <source>
        <dbReference type="EMBL" id="KAE9194827.1"/>
    </source>
</evidence>
<organism evidence="8 11">
    <name type="scientific">Phytophthora fragariae</name>
    <dbReference type="NCBI Taxonomy" id="53985"/>
    <lineage>
        <taxon>Eukaryota</taxon>
        <taxon>Sar</taxon>
        <taxon>Stramenopiles</taxon>
        <taxon>Oomycota</taxon>
        <taxon>Peronosporomycetes</taxon>
        <taxon>Peronosporales</taxon>
        <taxon>Peronosporaceae</taxon>
        <taxon>Phytophthora</taxon>
    </lineage>
</organism>
<evidence type="ECO:0000313" key="13">
    <source>
        <dbReference type="Proteomes" id="UP000441208"/>
    </source>
</evidence>
<evidence type="ECO:0000313" key="5">
    <source>
        <dbReference type="EMBL" id="KAE9109768.1"/>
    </source>
</evidence>
<keyword evidence="10" id="KW-1185">Reference proteome</keyword>
<proteinExistence type="predicted"/>
<dbReference type="AlphaFoldDB" id="A0A6A4CEQ0"/>
<dbReference type="EMBL" id="QXGF01002034">
    <property type="protein sequence ID" value="KAE8926470.1"/>
    <property type="molecule type" value="Genomic_DNA"/>
</dbReference>
<evidence type="ECO:0000313" key="14">
    <source>
        <dbReference type="Proteomes" id="UP000476176"/>
    </source>
</evidence>
<dbReference type="EMBL" id="QXFX01001819">
    <property type="protein sequence ID" value="KAE9084312.1"/>
    <property type="molecule type" value="Genomic_DNA"/>
</dbReference>
<comment type="caution">
    <text evidence="8">The sequence shown here is derived from an EMBL/GenBank/DDBJ whole genome shotgun (WGS) entry which is preliminary data.</text>
</comment>
<dbReference type="EMBL" id="QXGA01001811">
    <property type="protein sequence ID" value="KAE9109768.1"/>
    <property type="molecule type" value="Genomic_DNA"/>
</dbReference>
<evidence type="ECO:0000313" key="12">
    <source>
        <dbReference type="Proteomes" id="UP000440732"/>
    </source>
</evidence>
<protein>
    <submittedName>
        <fullName evidence="8">Uncharacterized protein</fullName>
    </submittedName>
</protein>
<dbReference type="Proteomes" id="UP000440732">
    <property type="component" value="Unassembled WGS sequence"/>
</dbReference>
<dbReference type="EMBL" id="QXGB01001901">
    <property type="protein sequence ID" value="KAE9184011.1"/>
    <property type="molecule type" value="Genomic_DNA"/>
</dbReference>
<evidence type="ECO:0000313" key="8">
    <source>
        <dbReference type="EMBL" id="KAE9287949.1"/>
    </source>
</evidence>
<accession>A0A6A4CEQ0</accession>
<evidence type="ECO:0000313" key="15">
    <source>
        <dbReference type="Proteomes" id="UP000488956"/>
    </source>
</evidence>
<dbReference type="Proteomes" id="UP000488956">
    <property type="component" value="Unassembled WGS sequence"/>
</dbReference>
<evidence type="ECO:0000313" key="6">
    <source>
        <dbReference type="EMBL" id="KAE9184011.1"/>
    </source>
</evidence>
<gene>
    <name evidence="8" type="ORF">PF001_g20744</name>
    <name evidence="7" type="ORF">PF004_g20615</name>
    <name evidence="6" type="ORF">PF005_g21856</name>
    <name evidence="5" type="ORF">PF006_g20597</name>
    <name evidence="3" type="ORF">PF007_g22576</name>
    <name evidence="2" type="ORF">PF009_g23337</name>
    <name evidence="4" type="ORF">PF010_g20880</name>
</gene>
<evidence type="ECO:0000313" key="9">
    <source>
        <dbReference type="Proteomes" id="UP000429523"/>
    </source>
</evidence>
<dbReference type="Proteomes" id="UP000433483">
    <property type="component" value="Unassembled WGS sequence"/>
</dbReference>
<evidence type="ECO:0000313" key="10">
    <source>
        <dbReference type="Proteomes" id="UP000433483"/>
    </source>
</evidence>
<reference evidence="9 10" key="1">
    <citation type="submission" date="2018-08" db="EMBL/GenBank/DDBJ databases">
        <title>Genomic investigation of the strawberry pathogen Phytophthora fragariae indicates pathogenicity is determined by transcriptional variation in three key races.</title>
        <authorList>
            <person name="Adams T.M."/>
            <person name="Armitage A.D."/>
            <person name="Sobczyk M.K."/>
            <person name="Bates H.J."/>
            <person name="Dunwell J.M."/>
            <person name="Nellist C.F."/>
            <person name="Harrison R.J."/>
        </authorList>
    </citation>
    <scope>NUCLEOTIDE SEQUENCE [LARGE SCALE GENOMIC DNA]</scope>
    <source>
        <strain evidence="8 11">A4</strain>
        <strain evidence="7 14">BC-23</strain>
        <strain evidence="6 10">NOV-27</strain>
        <strain evidence="5 12">NOV-5</strain>
        <strain evidence="3 13">NOV-71</strain>
        <strain evidence="2 9">NOV-9</strain>
        <strain evidence="4 15">ONT-3</strain>
    </source>
</reference>
<dbReference type="EMBL" id="QXGE01001815">
    <property type="protein sequence ID" value="KAE9287949.1"/>
    <property type="molecule type" value="Genomic_DNA"/>
</dbReference>